<dbReference type="AlphaFoldDB" id="Q1LEG0"/>
<keyword evidence="1" id="KW-0614">Plasmid</keyword>
<keyword evidence="2" id="KW-1185">Reference proteome</keyword>
<name>Q1LEG0_CUPMC</name>
<reference evidence="2" key="1">
    <citation type="journal article" date="2010" name="PLoS ONE">
        <title>The complete genome sequence of Cupriavidus metallidurans strain CH34, a master survivalist in harsh and anthropogenic environments.</title>
        <authorList>
            <person name="Janssen P.J."/>
            <person name="Van Houdt R."/>
            <person name="Moors H."/>
            <person name="Monsieurs P."/>
            <person name="Morin N."/>
            <person name="Michaux A."/>
            <person name="Benotmane M.A."/>
            <person name="Leys N."/>
            <person name="Vallaeys T."/>
            <person name="Lapidus A."/>
            <person name="Monchy S."/>
            <person name="Medigue C."/>
            <person name="Taghavi S."/>
            <person name="McCorkle S."/>
            <person name="Dunn J."/>
            <person name="van der Lelie D."/>
            <person name="Mergeay M."/>
        </authorList>
    </citation>
    <scope>NUCLEOTIDE SEQUENCE [LARGE SCALE GENOMIC DNA]</scope>
    <source>
        <strain evidence="2">ATCC 43123 / DSM 2839 / NBRC 102507 / CH34</strain>
    </source>
</reference>
<sequence>MLVLALAPNTAVTFSRLGPIRVSRGSSRTSLSVRVIILPASLHVADIPRDWPTWVIWHEGSVIAPRNWMVPPHAGPAKEIEPIKASNKDSLVPCMITPERGSLFIHQRQPCWIL</sequence>
<dbReference type="Proteomes" id="UP000002429">
    <property type="component" value="Plasmid megaplasmid"/>
</dbReference>
<dbReference type="KEGG" id="rme:Rmet_4604"/>
<proteinExistence type="predicted"/>
<organism evidence="1 2">
    <name type="scientific">Cupriavidus metallidurans (strain ATCC 43123 / DSM 2839 / NBRC 102507 / CH34)</name>
    <name type="common">Ralstonia metallidurans</name>
    <dbReference type="NCBI Taxonomy" id="266264"/>
    <lineage>
        <taxon>Bacteria</taxon>
        <taxon>Pseudomonadati</taxon>
        <taxon>Pseudomonadota</taxon>
        <taxon>Betaproteobacteria</taxon>
        <taxon>Burkholderiales</taxon>
        <taxon>Burkholderiaceae</taxon>
        <taxon>Cupriavidus</taxon>
    </lineage>
</organism>
<evidence type="ECO:0000313" key="2">
    <source>
        <dbReference type="Proteomes" id="UP000002429"/>
    </source>
</evidence>
<geneLocation type="plasmid" evidence="1 2">
    <name>megaplasmid</name>
</geneLocation>
<accession>Q1LEG0</accession>
<evidence type="ECO:0000313" key="1">
    <source>
        <dbReference type="EMBL" id="ABF11466.1"/>
    </source>
</evidence>
<dbReference type="HOGENOM" id="CLU_2119074_0_0_4"/>
<protein>
    <submittedName>
        <fullName evidence="1">Uncharacterized protein</fullName>
    </submittedName>
</protein>
<gene>
    <name evidence="1" type="ordered locus">Rmet_4604</name>
</gene>
<dbReference type="EMBL" id="CP000353">
    <property type="protein sequence ID" value="ABF11466.1"/>
    <property type="molecule type" value="Genomic_DNA"/>
</dbReference>